<evidence type="ECO:0000256" key="6">
    <source>
        <dbReference type="ARBA" id="ARBA00029454"/>
    </source>
</evidence>
<dbReference type="Proteomes" id="UP000255177">
    <property type="component" value="Unassembled WGS sequence"/>
</dbReference>
<dbReference type="InterPro" id="IPR013217">
    <property type="entry name" value="Methyltransf_12"/>
</dbReference>
<evidence type="ECO:0000256" key="5">
    <source>
        <dbReference type="ARBA" id="ARBA00022598"/>
    </source>
</evidence>
<evidence type="ECO:0000256" key="1">
    <source>
        <dbReference type="ARBA" id="ARBA00001957"/>
    </source>
</evidence>
<dbReference type="Gene3D" id="1.10.1200.10">
    <property type="entry name" value="ACP-like"/>
    <property type="match status" value="1"/>
</dbReference>
<evidence type="ECO:0000259" key="8">
    <source>
        <dbReference type="PROSITE" id="PS50075"/>
    </source>
</evidence>
<feature type="region of interest" description="Disordered" evidence="7">
    <location>
        <begin position="1494"/>
        <end position="1513"/>
    </location>
</feature>
<dbReference type="InterPro" id="IPR001031">
    <property type="entry name" value="Thioesterase"/>
</dbReference>
<dbReference type="EMBL" id="UIDD01000007">
    <property type="protein sequence ID" value="SUQ62849.1"/>
    <property type="molecule type" value="Genomic_DNA"/>
</dbReference>
<dbReference type="PANTHER" id="PTHR45527:SF10">
    <property type="entry name" value="PYOCHELIN SYNTHASE PCHF"/>
    <property type="match status" value="1"/>
</dbReference>
<feature type="domain" description="Carrier" evidence="8">
    <location>
        <begin position="1414"/>
        <end position="1495"/>
    </location>
</feature>
<dbReference type="CDD" id="cd12114">
    <property type="entry name" value="A_NRPS_TlmIV_like"/>
    <property type="match status" value="1"/>
</dbReference>
<dbReference type="Pfam" id="PF08242">
    <property type="entry name" value="Methyltransf_12"/>
    <property type="match status" value="1"/>
</dbReference>
<evidence type="ECO:0000256" key="3">
    <source>
        <dbReference type="ARBA" id="ARBA00022450"/>
    </source>
</evidence>
<dbReference type="Pfam" id="PF00975">
    <property type="entry name" value="Thioesterase"/>
    <property type="match status" value="1"/>
</dbReference>
<dbReference type="Gene3D" id="3.30.300.30">
    <property type="match status" value="2"/>
</dbReference>
<dbReference type="EC" id="6.3.2.-" evidence="9"/>
<dbReference type="InterPro" id="IPR020845">
    <property type="entry name" value="AMP-binding_CS"/>
</dbReference>
<dbReference type="InterPro" id="IPR036736">
    <property type="entry name" value="ACP-like_sf"/>
</dbReference>
<accession>A0A380SXY4</accession>
<dbReference type="PROSITE" id="PS00455">
    <property type="entry name" value="AMP_BINDING"/>
    <property type="match status" value="1"/>
</dbReference>
<evidence type="ECO:0000256" key="2">
    <source>
        <dbReference type="ARBA" id="ARBA00004924"/>
    </source>
</evidence>
<dbReference type="SUPFAM" id="SSF52777">
    <property type="entry name" value="CoA-dependent acyltransferases"/>
    <property type="match status" value="2"/>
</dbReference>
<dbReference type="PROSITE" id="PS50075">
    <property type="entry name" value="CARRIER"/>
    <property type="match status" value="1"/>
</dbReference>
<dbReference type="Gene3D" id="3.40.50.1820">
    <property type="entry name" value="alpha/beta hydrolase"/>
    <property type="match status" value="1"/>
</dbReference>
<dbReference type="InterPro" id="IPR010071">
    <property type="entry name" value="AA_adenyl_dom"/>
</dbReference>
<dbReference type="GO" id="GO:0031177">
    <property type="term" value="F:phosphopantetheine binding"/>
    <property type="evidence" value="ECO:0007669"/>
    <property type="project" value="TreeGrafter"/>
</dbReference>
<dbReference type="FunFam" id="3.30.559.30:FF:000006">
    <property type="entry name" value="Yersiniabactin polyketide/non-ribosomal peptide synthetase"/>
    <property type="match status" value="1"/>
</dbReference>
<comment type="cofactor">
    <cofactor evidence="1">
        <name>pantetheine 4'-phosphate</name>
        <dbReference type="ChEBI" id="CHEBI:47942"/>
    </cofactor>
</comment>
<proteinExistence type="inferred from homology"/>
<dbReference type="FunFam" id="3.40.50.12780:FF:000012">
    <property type="entry name" value="Non-ribosomal peptide synthetase"/>
    <property type="match status" value="1"/>
</dbReference>
<feature type="compositionally biased region" description="Low complexity" evidence="7">
    <location>
        <begin position="1497"/>
        <end position="1509"/>
    </location>
</feature>
<dbReference type="PANTHER" id="PTHR45527">
    <property type="entry name" value="NONRIBOSOMAL PEPTIDE SYNTHETASE"/>
    <property type="match status" value="1"/>
</dbReference>
<dbReference type="InterPro" id="IPR001242">
    <property type="entry name" value="Condensation_dom"/>
</dbReference>
<dbReference type="InterPro" id="IPR044894">
    <property type="entry name" value="TubC_N_sf"/>
</dbReference>
<evidence type="ECO:0000313" key="9">
    <source>
        <dbReference type="EMBL" id="SUQ62849.1"/>
    </source>
</evidence>
<dbReference type="InterPro" id="IPR057737">
    <property type="entry name" value="Condensation_MtbB-like"/>
</dbReference>
<dbReference type="SUPFAM" id="SSF56801">
    <property type="entry name" value="Acetyl-CoA synthetase-like"/>
    <property type="match status" value="1"/>
</dbReference>
<dbReference type="InterPro" id="IPR045851">
    <property type="entry name" value="AMP-bd_C_sf"/>
</dbReference>
<dbReference type="GO" id="GO:0043041">
    <property type="term" value="P:amino acid activation for nonribosomal peptide biosynthetic process"/>
    <property type="evidence" value="ECO:0007669"/>
    <property type="project" value="TreeGrafter"/>
</dbReference>
<dbReference type="SUPFAM" id="SSF47336">
    <property type="entry name" value="ACP-like"/>
    <property type="match status" value="1"/>
</dbReference>
<keyword evidence="5 9" id="KW-0436">Ligase</keyword>
<dbReference type="SUPFAM" id="SSF53335">
    <property type="entry name" value="S-adenosyl-L-methionine-dependent methyltransferases"/>
    <property type="match status" value="1"/>
</dbReference>
<dbReference type="Pfam" id="PF00668">
    <property type="entry name" value="Condensation"/>
    <property type="match status" value="1"/>
</dbReference>
<dbReference type="Gene3D" id="3.30.559.10">
    <property type="entry name" value="Chloramphenicol acetyltransferase-like domain"/>
    <property type="match status" value="1"/>
</dbReference>
<dbReference type="NCBIfam" id="TIGR01733">
    <property type="entry name" value="AA-adenyl-dom"/>
    <property type="match status" value="1"/>
</dbReference>
<reference evidence="10" key="1">
    <citation type="submission" date="2018-07" db="EMBL/GenBank/DDBJ databases">
        <authorList>
            <person name="Blom J."/>
        </authorList>
    </citation>
    <scope>NUCLEOTIDE SEQUENCE [LARGE SCALE GENOMIC DNA]</scope>
    <source>
        <strain evidence="10">CCOS 864</strain>
    </source>
</reference>
<dbReference type="Pfam" id="PF18563">
    <property type="entry name" value="TubC_N"/>
    <property type="match status" value="1"/>
</dbReference>
<dbReference type="GO" id="GO:0016874">
    <property type="term" value="F:ligase activity"/>
    <property type="evidence" value="ECO:0007669"/>
    <property type="project" value="UniProtKB-KW"/>
</dbReference>
<gene>
    <name evidence="9" type="primary">mbtB</name>
    <name evidence="9" type="ORF">CCOS864_02298</name>
</gene>
<dbReference type="InterPro" id="IPR029058">
    <property type="entry name" value="AB_hydrolase_fold"/>
</dbReference>
<dbReference type="RefSeq" id="WP_115086440.1">
    <property type="nucleotide sequence ID" value="NZ_CBCSFG010000019.1"/>
</dbReference>
<protein>
    <submittedName>
        <fullName evidence="9">Phenyloxazoline synthase MbtB</fullName>
        <ecNumber evidence="9">6.3.2.-</ecNumber>
    </submittedName>
</protein>
<dbReference type="InterPro" id="IPR009081">
    <property type="entry name" value="PP-bd_ACP"/>
</dbReference>
<keyword evidence="4" id="KW-0597">Phosphoprotein</keyword>
<dbReference type="GO" id="GO:0009403">
    <property type="term" value="P:toxin biosynthetic process"/>
    <property type="evidence" value="ECO:0007669"/>
    <property type="project" value="UniProtKB-ARBA"/>
</dbReference>
<dbReference type="CDD" id="cd02440">
    <property type="entry name" value="AdoMet_MTases"/>
    <property type="match status" value="1"/>
</dbReference>
<dbReference type="SUPFAM" id="SSF53474">
    <property type="entry name" value="alpha/beta-Hydrolases"/>
    <property type="match status" value="1"/>
</dbReference>
<organism evidence="9 10">
    <name type="scientific">Pseudomonas wadenswilerensis</name>
    <dbReference type="NCBI Taxonomy" id="1785161"/>
    <lineage>
        <taxon>Bacteria</taxon>
        <taxon>Pseudomonadati</taxon>
        <taxon>Pseudomonadota</taxon>
        <taxon>Gammaproteobacteria</taxon>
        <taxon>Pseudomonadales</taxon>
        <taxon>Pseudomonadaceae</taxon>
        <taxon>Pseudomonas</taxon>
    </lineage>
</organism>
<evidence type="ECO:0000256" key="4">
    <source>
        <dbReference type="ARBA" id="ARBA00022553"/>
    </source>
</evidence>
<keyword evidence="10" id="KW-1185">Reference proteome</keyword>
<comment type="similarity">
    <text evidence="6">Belongs to the NRP synthetase family.</text>
</comment>
<dbReference type="Gene3D" id="1.10.10.1830">
    <property type="entry name" value="Non-ribosomal peptide synthase, adenylation domain"/>
    <property type="match status" value="1"/>
</dbReference>
<dbReference type="InterPro" id="IPR006162">
    <property type="entry name" value="Ppantetheine_attach_site"/>
</dbReference>
<dbReference type="InterPro" id="IPR000873">
    <property type="entry name" value="AMP-dep_synth/lig_dom"/>
</dbReference>
<dbReference type="FunFam" id="3.30.559.10:FF:000023">
    <property type="entry name" value="Non-ribosomal peptide synthetase"/>
    <property type="match status" value="1"/>
</dbReference>
<dbReference type="Gene3D" id="3.40.50.150">
    <property type="entry name" value="Vaccinia Virus protein VP39"/>
    <property type="match status" value="1"/>
</dbReference>
<dbReference type="InterPro" id="IPR042099">
    <property type="entry name" value="ANL_N_sf"/>
</dbReference>
<evidence type="ECO:0000313" key="10">
    <source>
        <dbReference type="Proteomes" id="UP000255177"/>
    </source>
</evidence>
<dbReference type="GO" id="GO:0005737">
    <property type="term" value="C:cytoplasm"/>
    <property type="evidence" value="ECO:0007669"/>
    <property type="project" value="TreeGrafter"/>
</dbReference>
<dbReference type="InterPro" id="IPR023213">
    <property type="entry name" value="CAT-like_dom_sf"/>
</dbReference>
<dbReference type="Gene3D" id="3.40.50.12780">
    <property type="entry name" value="N-terminal domain of ligase-like"/>
    <property type="match status" value="1"/>
</dbReference>
<evidence type="ECO:0000256" key="7">
    <source>
        <dbReference type="SAM" id="MobiDB-lite"/>
    </source>
</evidence>
<name>A0A380SXY4_9PSED</name>
<dbReference type="PROSITE" id="PS00012">
    <property type="entry name" value="PHOSPHOPANTETHEINE"/>
    <property type="match status" value="1"/>
</dbReference>
<dbReference type="Pfam" id="PF00550">
    <property type="entry name" value="PP-binding"/>
    <property type="match status" value="1"/>
</dbReference>
<dbReference type="CDD" id="cd19535">
    <property type="entry name" value="Cyc_NRPS"/>
    <property type="match status" value="1"/>
</dbReference>
<keyword evidence="3" id="KW-0596">Phosphopantetheine</keyword>
<dbReference type="InterPro" id="IPR029063">
    <property type="entry name" value="SAM-dependent_MTases_sf"/>
</dbReference>
<comment type="pathway">
    <text evidence="2">Siderophore biosynthesis.</text>
</comment>
<sequence length="1801" mass="197333">MSLDDLLHICRERQIELWATEGQLRFRAPQGALDPALAERIRAQREALMVHLSPRAQWRSQPGQALQPFALSAVQGAYVLGRNPAFDYGGNACHLYVEYPWPANVDIEQLNQAWNALVQRHPMLRAVVHDNSRQCVQAQVPWQRLPLHDLRQASPLAFEAHLQQVRERLDHACHALDQWPILLPEVSLGAERAILHCSVDFTLLDYASLQLLLVELTQRYLEPTRHWPVLEATYRDYLQHEHEVRESAAWQRDKAWWLARLDSLPGRPDLPLSDDAGIASRRFEHHHGALSAAQWNALCALASAQGLSAAGVTLAAFAEVIGRWSQSADFCLNLTVLNRPDLHPQLGQVLGDFTALSLLAVHGASGANFVQRARRIGAQLFDDLDHSRFTGVEVLRELARVQGRGADLMPVVFTSGIGSVERLLGDCGRLLQPPSYMISQTSQVWIDCQVSDQYGGLQIGWDVRVGVLPQGMAAQMFDAYVDLLQRLSADAQLWQVRGDIVLTQQRPPRLSAHKALDRNIASGFARQALRTPDAPVISDRAGHYSYRQVAQHADAVRAALEALEVAPGARVAVMLPKSAWQLMAVLGINQMGAAYVPIDIRQPALRREAILRDAGIAAVISLEAEALPAGLELPRIAIDSLAAASHWPPREPLAVQAGDLAYIIYTSGSTGTPKGVMLSHGAVVNTLDDINQRYGVNAQDRVLGLAELSFDLSVYDFFGATAVGAQVVLPDPERGADPSHWAQLMREHGVTLWNSVPAQGQMLIDYLETEPAVIPGPRCVMWSGDWIPTTLPTRWWQRWPDSQLFSLGGATEAAIWSVEHPIRPADTALPSIPYGRALNGQTLEVLDSLGRQCPPGVRGEIHIGGLGLALGYAEDPQRTAERFITHASGRRLYRTGDLGRYLDEDGLIEFLGRQDDQVKIRGHRIELAEIDAGWLAHPQIAASTTVLLGERHERSLCSFVTLQASASDTQRVGEELARVVAKARDTLEQADFGPREEIQAALAALDRAADASLLHWLAGSGLLALAQDVEFAPLCQALKLEPGQQRLLRHWLTLLTYSGFLQRQGTGWRCAVDPGEVDQAAAWAHFAERAPAGLWPVELVDYLRGSAMRLAEQLDGRLSPASLMFPQGSAHIAEAMYSRGLHAQVLHQAMAEAVSAIVAREGQRSWRILEVGAGTGAASASVIPALAPLVAAGVQIDYLFSDVSSYFLNAARERFAEYPWVRFMHFDMNKPACEQGLHAGSVDLVLSSGALNNALDTPRLLAGLRQLLQADAWLVIQELTREHREISISQSLMMETPEDLRVANGQLFVHRQQWLDWLNGEAGDHAQALASPASVLAVLGYDLLVARMKTDRPLLPAQTLLTFIAERVPRYMVPAQVRVLDRLPVTANGKIDRRALTTQAQQRQLEPVRQVRAEVGDELVQRLIGHWQRVLDCSDLSAEQDFFAAGGDSLLIAQLIAGVREQEPLARAHPFDRLLRWALSQPTPAGLAQRLRSESCTEAPAPEQPATPALDTTRAPLTGRVRLDTLSELAAGEGVARVLVHEGLGTLLPYRGLIAELAGSGPLLGLAVHDSEGYLRLPAQHVNATLGKRYAQALWDSGRRSFDLLGYCSGGLVTLELAKALLQLGAEVRQVDIVSSYRIPYRVDDELLILYSFAATLGLDAQALGLPSAEQLHAALAQGLKDSPQHLAAGSLSEGLPHFDAAQLKSRVLAAARGIADEQLYRVFAHSVRASHYSDSVPYVGAVRLFVPSVSNPLIANHQASLQAWWQAASLAPLTVQTLRGNHFDCLSAGLSRHLLEEHRP</sequence>
<dbReference type="InterPro" id="IPR041464">
    <property type="entry name" value="TubC_N"/>
</dbReference>
<dbReference type="Pfam" id="PF00501">
    <property type="entry name" value="AMP-binding"/>
    <property type="match status" value="1"/>
</dbReference>
<dbReference type="Gene3D" id="3.30.559.30">
    <property type="entry name" value="Nonribosomal peptide synthetase, condensation domain"/>
    <property type="match status" value="1"/>
</dbReference>